<protein>
    <submittedName>
        <fullName evidence="1">Uncharacterized protein</fullName>
    </submittedName>
</protein>
<name>A6P0J8_9FIRM</name>
<dbReference type="STRING" id="411467.BACCAP_04009"/>
<proteinExistence type="predicted"/>
<dbReference type="Proteomes" id="UP000003639">
    <property type="component" value="Unassembled WGS sequence"/>
</dbReference>
<reference evidence="1 2" key="1">
    <citation type="submission" date="2007-04" db="EMBL/GenBank/DDBJ databases">
        <authorList>
            <person name="Fulton L."/>
            <person name="Clifton S."/>
            <person name="Fulton B."/>
            <person name="Xu J."/>
            <person name="Minx P."/>
            <person name="Pepin K.H."/>
            <person name="Johnson M."/>
            <person name="Thiruvilangam P."/>
            <person name="Bhonagiri V."/>
            <person name="Nash W.E."/>
            <person name="Mardis E.R."/>
            <person name="Wilson R.K."/>
        </authorList>
    </citation>
    <scope>NUCLEOTIDE SEQUENCE [LARGE SCALE GENOMIC DNA]</scope>
    <source>
        <strain evidence="1 2">ATCC 29799</strain>
    </source>
</reference>
<dbReference type="EMBL" id="AAXG02000042">
    <property type="protein sequence ID" value="EDM98130.1"/>
    <property type="molecule type" value="Genomic_DNA"/>
</dbReference>
<sequence>MGEKQQRTLKTWPYIGKCAGIEQKEMVFFLEIRGRFRYTTSVERKGTAE</sequence>
<dbReference type="AlphaFoldDB" id="A6P0J8"/>
<reference evidence="1 2" key="2">
    <citation type="submission" date="2007-06" db="EMBL/GenBank/DDBJ databases">
        <title>Draft genome sequence of Pseudoflavonifractor capillosus ATCC 29799.</title>
        <authorList>
            <person name="Sudarsanam P."/>
            <person name="Ley R."/>
            <person name="Guruge J."/>
            <person name="Turnbaugh P.J."/>
            <person name="Mahowald M."/>
            <person name="Liep D."/>
            <person name="Gordon J."/>
        </authorList>
    </citation>
    <scope>NUCLEOTIDE SEQUENCE [LARGE SCALE GENOMIC DNA]</scope>
    <source>
        <strain evidence="1 2">ATCC 29799</strain>
    </source>
</reference>
<evidence type="ECO:0000313" key="1">
    <source>
        <dbReference type="EMBL" id="EDM98130.1"/>
    </source>
</evidence>
<accession>A6P0J8</accession>
<organism evidence="1 2">
    <name type="scientific">Pseudoflavonifractor capillosus ATCC 29799</name>
    <dbReference type="NCBI Taxonomy" id="411467"/>
    <lineage>
        <taxon>Bacteria</taxon>
        <taxon>Bacillati</taxon>
        <taxon>Bacillota</taxon>
        <taxon>Clostridia</taxon>
        <taxon>Eubacteriales</taxon>
        <taxon>Oscillospiraceae</taxon>
        <taxon>Pseudoflavonifractor</taxon>
    </lineage>
</organism>
<gene>
    <name evidence="1" type="ORF">BACCAP_04009</name>
</gene>
<comment type="caution">
    <text evidence="1">The sequence shown here is derived from an EMBL/GenBank/DDBJ whole genome shotgun (WGS) entry which is preliminary data.</text>
</comment>
<evidence type="ECO:0000313" key="2">
    <source>
        <dbReference type="Proteomes" id="UP000003639"/>
    </source>
</evidence>
<keyword evidence="2" id="KW-1185">Reference proteome</keyword>